<name>A0A087BG05_BIFLN</name>
<accession>A0A087BG05</accession>
<evidence type="ECO:0000313" key="2">
    <source>
        <dbReference type="Proteomes" id="UP000029024"/>
    </source>
</evidence>
<reference evidence="1 2" key="1">
    <citation type="submission" date="2014-03" db="EMBL/GenBank/DDBJ databases">
        <title>Genomics of Bifidobacteria.</title>
        <authorList>
            <person name="Ventura M."/>
            <person name="Milani C."/>
            <person name="Lugli G.A."/>
        </authorList>
    </citation>
    <scope>NUCLEOTIDE SEQUENCE [LARGE SCALE GENOMIC DNA]</scope>
    <source>
        <strain evidence="1 2">LMG 21814</strain>
    </source>
</reference>
<dbReference type="Proteomes" id="UP000029024">
    <property type="component" value="Unassembled WGS sequence"/>
</dbReference>
<dbReference type="InterPro" id="IPR036457">
    <property type="entry name" value="PPM-type-like_dom_sf"/>
</dbReference>
<proteinExistence type="predicted"/>
<protein>
    <submittedName>
        <fullName evidence="1">Uncharacterized protein</fullName>
    </submittedName>
</protein>
<comment type="caution">
    <text evidence="1">The sequence shown here is derived from an EMBL/GenBank/DDBJ whole genome shotgun (WGS) entry which is preliminary data.</text>
</comment>
<evidence type="ECO:0000313" key="1">
    <source>
        <dbReference type="EMBL" id="KFI69955.1"/>
    </source>
</evidence>
<gene>
    <name evidence="1" type="ORF">BLSS_0264</name>
</gene>
<dbReference type="RefSeq" id="WP_032683893.1">
    <property type="nucleotide sequence ID" value="NZ_JAERWC010000011.1"/>
</dbReference>
<organism evidence="1 2">
    <name type="scientific">Bifidobacterium longum subsp. suis</name>
    <dbReference type="NCBI Taxonomy" id="1695"/>
    <lineage>
        <taxon>Bacteria</taxon>
        <taxon>Bacillati</taxon>
        <taxon>Actinomycetota</taxon>
        <taxon>Actinomycetes</taxon>
        <taxon>Bifidobacteriales</taxon>
        <taxon>Bifidobacteriaceae</taxon>
        <taxon>Bifidobacterium</taxon>
    </lineage>
</organism>
<dbReference type="EMBL" id="JGZA01000015">
    <property type="protein sequence ID" value="KFI69955.1"/>
    <property type="molecule type" value="Genomic_DNA"/>
</dbReference>
<dbReference type="Gene3D" id="3.60.40.10">
    <property type="entry name" value="PPM-type phosphatase domain"/>
    <property type="match status" value="1"/>
</dbReference>
<dbReference type="AlphaFoldDB" id="A0A087BG05"/>
<sequence>MRIIEQHCQGKRTDQSLNEDGLIITDDFAAVVDGATSKSVRHLWQPSGGVMAKDLALEVIAGLPADADMRQTQQAIDGRFRQAHSEHGADTAVFTDEPVERLQANAVVYSADRHEAWLFGDCQIMVNGEQIPTVKHVDELLGELRAFTALALRSKGEHQSPAAAATDPARAMILPFLRLQSQFANKRGPYGYFVFDGFTDPTYPIRTVNINPGDEVVLASDGYPLLRPSLAQSERELRRLKREDPELISEYQSTKGFTPGNDSFDDRTYLRFIA</sequence>